<dbReference type="SUPFAM" id="SSF51735">
    <property type="entry name" value="NAD(P)-binding Rossmann-fold domains"/>
    <property type="match status" value="1"/>
</dbReference>
<keyword evidence="2" id="KW-0560">Oxidoreductase</keyword>
<dbReference type="AlphaFoldDB" id="A0A5B8CBH4"/>
<evidence type="ECO:0000313" key="5">
    <source>
        <dbReference type="Proteomes" id="UP000311469"/>
    </source>
</evidence>
<accession>A0A5B8CBH4</accession>
<comment type="similarity">
    <text evidence="1">Belongs to the short-chain dehydrogenases/reductases (SDR) family.</text>
</comment>
<dbReference type="InterPro" id="IPR036291">
    <property type="entry name" value="NAD(P)-bd_dom_sf"/>
</dbReference>
<dbReference type="PANTHER" id="PTHR42879">
    <property type="entry name" value="3-OXOACYL-(ACYL-CARRIER-PROTEIN) REDUCTASE"/>
    <property type="match status" value="1"/>
</dbReference>
<dbReference type="EMBL" id="CP041016">
    <property type="protein sequence ID" value="QDC36543.1"/>
    <property type="molecule type" value="Genomic_DNA"/>
</dbReference>
<organism evidence="4 5">
    <name type="scientific">Sphingobium fuliginis ATCC 27551</name>
    <dbReference type="NCBI Taxonomy" id="1208342"/>
    <lineage>
        <taxon>Bacteria</taxon>
        <taxon>Pseudomonadati</taxon>
        <taxon>Pseudomonadota</taxon>
        <taxon>Alphaproteobacteria</taxon>
        <taxon>Sphingomonadales</taxon>
        <taxon>Sphingomonadaceae</taxon>
        <taxon>Sphingobium</taxon>
    </lineage>
</organism>
<dbReference type="FunFam" id="3.40.50.720:FF:000173">
    <property type="entry name" value="3-oxoacyl-[acyl-carrier protein] reductase"/>
    <property type="match status" value="1"/>
</dbReference>
<dbReference type="PRINTS" id="PR00080">
    <property type="entry name" value="SDRFAMILY"/>
</dbReference>
<protein>
    <submittedName>
        <fullName evidence="4">SDR family oxidoreductase</fullName>
    </submittedName>
</protein>
<dbReference type="Gene3D" id="3.40.50.720">
    <property type="entry name" value="NAD(P)-binding Rossmann-like Domain"/>
    <property type="match status" value="1"/>
</dbReference>
<dbReference type="PRINTS" id="PR00081">
    <property type="entry name" value="GDHRDH"/>
</dbReference>
<dbReference type="PROSITE" id="PS00061">
    <property type="entry name" value="ADH_SHORT"/>
    <property type="match status" value="1"/>
</dbReference>
<reference evidence="4 5" key="1">
    <citation type="submission" date="2019-06" db="EMBL/GenBank/DDBJ databases">
        <title>Genome organization and adaptive potential of archetypical organophosphate degarding Sphingobium fuliginis ATCC 27551.</title>
        <authorList>
            <person name="Sarwar A."/>
            <person name="Parthasarathy S."/>
            <person name="Singh C."/>
            <person name="Siddavattam D."/>
        </authorList>
    </citation>
    <scope>NUCLEOTIDE SEQUENCE [LARGE SCALE GENOMIC DNA]</scope>
    <source>
        <strain evidence="4 5">ATCC 27551</strain>
    </source>
</reference>
<evidence type="ECO:0000313" key="4">
    <source>
        <dbReference type="EMBL" id="QDC36543.1"/>
    </source>
</evidence>
<dbReference type="GO" id="GO:0016491">
    <property type="term" value="F:oxidoreductase activity"/>
    <property type="evidence" value="ECO:0007669"/>
    <property type="project" value="UniProtKB-KW"/>
</dbReference>
<gene>
    <name evidence="4" type="ORF">FIL70_04060</name>
</gene>
<evidence type="ECO:0000256" key="2">
    <source>
        <dbReference type="ARBA" id="ARBA00023002"/>
    </source>
</evidence>
<sequence length="248" mass="26210">MTNERVAVVTGGASGIGLGISQMFARNGHPVAVLDLNEELLEREGAALRACGAKVLTRRVDVASRAEIESAYRDIRSELGPISVVIANAGYSEHGDIQTMPIEVWQRMIDVNLNGVFHTIQPALADMVAAKWGRIVTISSQAAQSGAQDRAHYAAAKGGVIGFTRSLARELARHGITVNTVPPSLVETPLMVSGLKAVGVPLEMIVQGIPIARPGTPEDIAGAVEYLCSDKASYVTGQEINVNGGSWM</sequence>
<feature type="domain" description="Ketoreductase" evidence="3">
    <location>
        <begin position="5"/>
        <end position="184"/>
    </location>
</feature>
<dbReference type="InterPro" id="IPR020904">
    <property type="entry name" value="Sc_DH/Rdtase_CS"/>
</dbReference>
<proteinExistence type="inferred from homology"/>
<dbReference type="PANTHER" id="PTHR42879:SF2">
    <property type="entry name" value="3-OXOACYL-[ACYL-CARRIER-PROTEIN] REDUCTASE FABG"/>
    <property type="match status" value="1"/>
</dbReference>
<evidence type="ECO:0000259" key="3">
    <source>
        <dbReference type="SMART" id="SM00822"/>
    </source>
</evidence>
<name>A0A5B8CBH4_SPHSA</name>
<dbReference type="InterPro" id="IPR050259">
    <property type="entry name" value="SDR"/>
</dbReference>
<dbReference type="KEGG" id="sufl:FIL70_04060"/>
<dbReference type="InterPro" id="IPR057326">
    <property type="entry name" value="KR_dom"/>
</dbReference>
<evidence type="ECO:0000256" key="1">
    <source>
        <dbReference type="ARBA" id="ARBA00006484"/>
    </source>
</evidence>
<dbReference type="Proteomes" id="UP000311469">
    <property type="component" value="Chromosome cSF1"/>
</dbReference>
<dbReference type="SMART" id="SM00822">
    <property type="entry name" value="PKS_KR"/>
    <property type="match status" value="1"/>
</dbReference>
<dbReference type="GO" id="GO:0032787">
    <property type="term" value="P:monocarboxylic acid metabolic process"/>
    <property type="evidence" value="ECO:0007669"/>
    <property type="project" value="UniProtKB-ARBA"/>
</dbReference>
<dbReference type="InterPro" id="IPR002347">
    <property type="entry name" value="SDR_fam"/>
</dbReference>
<dbReference type="Pfam" id="PF13561">
    <property type="entry name" value="adh_short_C2"/>
    <property type="match status" value="1"/>
</dbReference>
<dbReference type="RefSeq" id="WP_021228562.1">
    <property type="nucleotide sequence ID" value="NZ_CP041016.1"/>
</dbReference>